<sequence>METITIGEACDILNGYAFKSEEYVSSG</sequence>
<comment type="caution">
    <text evidence="2">The sequence shown here is derived from an EMBL/GenBank/DDBJ whole genome shotgun (WGS) entry which is preliminary data.</text>
</comment>
<organism evidence="2 3">
    <name type="scientific">Faecalicoccus acidiformans</name>
    <dbReference type="NCBI Taxonomy" id="915173"/>
    <lineage>
        <taxon>Bacteria</taxon>
        <taxon>Bacillati</taxon>
        <taxon>Bacillota</taxon>
        <taxon>Erysipelotrichia</taxon>
        <taxon>Erysipelotrichales</taxon>
        <taxon>Erysipelotrichaceae</taxon>
        <taxon>Faecalicoccus</taxon>
    </lineage>
</organism>
<feature type="non-terminal residue" evidence="2">
    <location>
        <position position="27"/>
    </location>
</feature>
<proteinExistence type="predicted"/>
<protein>
    <submittedName>
        <fullName evidence="2">Uncharacterized protein</fullName>
    </submittedName>
</protein>
<dbReference type="EMBL" id="JACHHD010000022">
    <property type="protein sequence ID" value="MBB5185675.1"/>
    <property type="molecule type" value="Genomic_DNA"/>
</dbReference>
<gene>
    <name evidence="1" type="ORF">HNQ43_001724</name>
    <name evidence="2" type="ORF">HNQ43_001753</name>
</gene>
<dbReference type="Proteomes" id="UP000521313">
    <property type="component" value="Unassembled WGS sequence"/>
</dbReference>
<accession>A0A7W8D524</accession>
<reference evidence="2 3" key="1">
    <citation type="submission" date="2020-08" db="EMBL/GenBank/DDBJ databases">
        <title>Genomic Encyclopedia of Type Strains, Phase IV (KMG-IV): sequencing the most valuable type-strain genomes for metagenomic binning, comparative biology and taxonomic classification.</title>
        <authorList>
            <person name="Goeker M."/>
        </authorList>
    </citation>
    <scope>NUCLEOTIDE SEQUENCE [LARGE SCALE GENOMIC DNA]</scope>
    <source>
        <strain evidence="2 3">DSM 26963</strain>
    </source>
</reference>
<evidence type="ECO:0000313" key="2">
    <source>
        <dbReference type="EMBL" id="MBB5185675.1"/>
    </source>
</evidence>
<evidence type="ECO:0000313" key="3">
    <source>
        <dbReference type="Proteomes" id="UP000521313"/>
    </source>
</evidence>
<evidence type="ECO:0000313" key="1">
    <source>
        <dbReference type="EMBL" id="MBB5185646.1"/>
    </source>
</evidence>
<name>A0A7W8D524_9FIRM</name>
<dbReference type="AlphaFoldDB" id="A0A7W8D524"/>
<dbReference type="EMBL" id="JACHHD010000021">
    <property type="protein sequence ID" value="MBB5185646.1"/>
    <property type="molecule type" value="Genomic_DNA"/>
</dbReference>